<evidence type="ECO:0000313" key="1">
    <source>
        <dbReference type="EMBL" id="TDR28939.1"/>
    </source>
</evidence>
<organism evidence="1 2">
    <name type="scientific">Hydromonas duriensis</name>
    <dbReference type="NCBI Taxonomy" id="1527608"/>
    <lineage>
        <taxon>Bacteria</taxon>
        <taxon>Pseudomonadati</taxon>
        <taxon>Pseudomonadota</taxon>
        <taxon>Betaproteobacteria</taxon>
        <taxon>Burkholderiales</taxon>
        <taxon>Burkholderiaceae</taxon>
        <taxon>Hydromonas</taxon>
    </lineage>
</organism>
<comment type="caution">
    <text evidence="1">The sequence shown here is derived from an EMBL/GenBank/DDBJ whole genome shotgun (WGS) entry which is preliminary data.</text>
</comment>
<evidence type="ECO:0008006" key="3">
    <source>
        <dbReference type="Google" id="ProtNLM"/>
    </source>
</evidence>
<sequence>MLKVIKKACYLFLLMVVPFALIACNALGEKICGGSLIACAM</sequence>
<name>A0A4R6Y4E4_9BURK</name>
<protein>
    <recommendedName>
        <fullName evidence="3">Lipoprotein</fullName>
    </recommendedName>
</protein>
<keyword evidence="2" id="KW-1185">Reference proteome</keyword>
<dbReference type="PROSITE" id="PS51257">
    <property type="entry name" value="PROKAR_LIPOPROTEIN"/>
    <property type="match status" value="1"/>
</dbReference>
<proteinExistence type="predicted"/>
<dbReference type="AlphaFoldDB" id="A0A4R6Y4E4"/>
<accession>A0A4R6Y4E4</accession>
<gene>
    <name evidence="1" type="ORF">DFR44_1308</name>
</gene>
<reference evidence="1 2" key="1">
    <citation type="submission" date="2019-03" db="EMBL/GenBank/DDBJ databases">
        <title>Genomic Encyclopedia of Type Strains, Phase IV (KMG-IV): sequencing the most valuable type-strain genomes for metagenomic binning, comparative biology and taxonomic classification.</title>
        <authorList>
            <person name="Goeker M."/>
        </authorList>
    </citation>
    <scope>NUCLEOTIDE SEQUENCE [LARGE SCALE GENOMIC DNA]</scope>
    <source>
        <strain evidence="1 2">DSM 102852</strain>
    </source>
</reference>
<dbReference type="EMBL" id="SNZE01000030">
    <property type="protein sequence ID" value="TDR28939.1"/>
    <property type="molecule type" value="Genomic_DNA"/>
</dbReference>
<dbReference type="Proteomes" id="UP000294480">
    <property type="component" value="Unassembled WGS sequence"/>
</dbReference>
<evidence type="ECO:0000313" key="2">
    <source>
        <dbReference type="Proteomes" id="UP000294480"/>
    </source>
</evidence>